<protein>
    <submittedName>
        <fullName evidence="4">Putative olfactory ionotropic receptor IR4-like 26</fullName>
    </submittedName>
</protein>
<dbReference type="GO" id="GO:0016020">
    <property type="term" value="C:membrane"/>
    <property type="evidence" value="ECO:0007669"/>
    <property type="project" value="InterPro"/>
</dbReference>
<dbReference type="GO" id="GO:0015276">
    <property type="term" value="F:ligand-gated monoatomic ion channel activity"/>
    <property type="evidence" value="ECO:0007669"/>
    <property type="project" value="InterPro"/>
</dbReference>
<feature type="non-terminal residue" evidence="4">
    <location>
        <position position="1"/>
    </location>
</feature>
<organism evidence="4 5">
    <name type="scientific">Homarus americanus</name>
    <name type="common">American lobster</name>
    <dbReference type="NCBI Taxonomy" id="6706"/>
    <lineage>
        <taxon>Eukaryota</taxon>
        <taxon>Metazoa</taxon>
        <taxon>Ecdysozoa</taxon>
        <taxon>Arthropoda</taxon>
        <taxon>Crustacea</taxon>
        <taxon>Multicrustacea</taxon>
        <taxon>Malacostraca</taxon>
        <taxon>Eumalacostraca</taxon>
        <taxon>Eucarida</taxon>
        <taxon>Decapoda</taxon>
        <taxon>Pleocyemata</taxon>
        <taxon>Astacidea</taxon>
        <taxon>Nephropoidea</taxon>
        <taxon>Nephropidae</taxon>
        <taxon>Homarus</taxon>
    </lineage>
</organism>
<evidence type="ECO:0000256" key="2">
    <source>
        <dbReference type="SAM" id="Phobius"/>
    </source>
</evidence>
<accession>A0A8J5NBS9</accession>
<keyword evidence="2" id="KW-1133">Transmembrane helix</keyword>
<evidence type="ECO:0000313" key="4">
    <source>
        <dbReference type="EMBL" id="KAG7176749.1"/>
    </source>
</evidence>
<dbReference type="InterPro" id="IPR001320">
    <property type="entry name" value="Iontro_rcpt_C"/>
</dbReference>
<dbReference type="Proteomes" id="UP000747542">
    <property type="component" value="Unassembled WGS sequence"/>
</dbReference>
<dbReference type="AlphaFoldDB" id="A0A8J5NBS9"/>
<keyword evidence="5" id="KW-1185">Reference proteome</keyword>
<keyword evidence="4" id="KW-0675">Receptor</keyword>
<keyword evidence="2" id="KW-0812">Transmembrane</keyword>
<dbReference type="EMBL" id="JAHLQT010002866">
    <property type="protein sequence ID" value="KAG7176749.1"/>
    <property type="molecule type" value="Genomic_DNA"/>
</dbReference>
<comment type="caution">
    <text evidence="4">The sequence shown here is derived from an EMBL/GenBank/DDBJ whole genome shotgun (WGS) entry which is preliminary data.</text>
</comment>
<evidence type="ECO:0000313" key="5">
    <source>
        <dbReference type="Proteomes" id="UP000747542"/>
    </source>
</evidence>
<name>A0A8J5NBS9_HOMAM</name>
<evidence type="ECO:0000256" key="1">
    <source>
        <dbReference type="ARBA" id="ARBA00008685"/>
    </source>
</evidence>
<gene>
    <name evidence="4" type="primary">Ir4-L26</name>
    <name evidence="4" type="ORF">Hamer_G025953</name>
</gene>
<dbReference type="Gene3D" id="1.10.287.70">
    <property type="match status" value="1"/>
</dbReference>
<keyword evidence="2" id="KW-0472">Membrane</keyword>
<feature type="transmembrane region" description="Helical" evidence="2">
    <location>
        <begin position="12"/>
        <end position="28"/>
    </location>
</feature>
<feature type="domain" description="Ionotropic glutamate receptor C-terminal" evidence="3">
    <location>
        <begin position="6"/>
        <end position="55"/>
    </location>
</feature>
<evidence type="ECO:0000259" key="3">
    <source>
        <dbReference type="Pfam" id="PF00060"/>
    </source>
</evidence>
<sequence length="108" mass="12345">RVTRENKTWQRILTAAWILTTVILTWSYCSNLTSQMTVLYTSHPYQTAEDFIQDTEAVLYVETDTADAQILKDENNFILTAMITGQPLVLLLDDLTSQVIMGQHFSQT</sequence>
<comment type="similarity">
    <text evidence="1">Belongs to the glutamate-gated ion channel (TC 1.A.10.1) family.</text>
</comment>
<proteinExistence type="inferred from homology"/>
<dbReference type="Pfam" id="PF00060">
    <property type="entry name" value="Lig_chan"/>
    <property type="match status" value="1"/>
</dbReference>
<reference evidence="4" key="1">
    <citation type="journal article" date="2021" name="Sci. Adv.">
        <title>The American lobster genome reveals insights on longevity, neural, and immune adaptations.</title>
        <authorList>
            <person name="Polinski J.M."/>
            <person name="Zimin A.V."/>
            <person name="Clark K.F."/>
            <person name="Kohn A.B."/>
            <person name="Sadowski N."/>
            <person name="Timp W."/>
            <person name="Ptitsyn A."/>
            <person name="Khanna P."/>
            <person name="Romanova D.Y."/>
            <person name="Williams P."/>
            <person name="Greenwood S.J."/>
            <person name="Moroz L.L."/>
            <person name="Walt D.R."/>
            <person name="Bodnar A.G."/>
        </authorList>
    </citation>
    <scope>NUCLEOTIDE SEQUENCE</scope>
    <source>
        <strain evidence="4">GMGI-L3</strain>
    </source>
</reference>
<feature type="non-terminal residue" evidence="4">
    <location>
        <position position="108"/>
    </location>
</feature>